<evidence type="ECO:0000313" key="3">
    <source>
        <dbReference type="Proteomes" id="UP000798808"/>
    </source>
</evidence>
<dbReference type="Proteomes" id="UP000798808">
    <property type="component" value="Unassembled WGS sequence"/>
</dbReference>
<comment type="caution">
    <text evidence="2">The sequence shown here is derived from an EMBL/GenBank/DDBJ whole genome shotgun (WGS) entry which is preliminary data.</text>
</comment>
<dbReference type="Gene3D" id="2.40.50.180">
    <property type="entry name" value="CheA-289, Domain 4"/>
    <property type="match status" value="1"/>
</dbReference>
<dbReference type="PANTHER" id="PTHR22617:SF23">
    <property type="entry name" value="CHEMOTAXIS PROTEIN CHEW"/>
    <property type="match status" value="1"/>
</dbReference>
<organism evidence="2 3">
    <name type="scientific">Fulvivirga kasyanovii</name>
    <dbReference type="NCBI Taxonomy" id="396812"/>
    <lineage>
        <taxon>Bacteria</taxon>
        <taxon>Pseudomonadati</taxon>
        <taxon>Bacteroidota</taxon>
        <taxon>Cytophagia</taxon>
        <taxon>Cytophagales</taxon>
        <taxon>Fulvivirgaceae</taxon>
        <taxon>Fulvivirga</taxon>
    </lineage>
</organism>
<accession>A0ABW9RRP6</accession>
<name>A0ABW9RRP6_9BACT</name>
<keyword evidence="3" id="KW-1185">Reference proteome</keyword>
<feature type="domain" description="CheW-like" evidence="1">
    <location>
        <begin position="22"/>
        <end position="171"/>
    </location>
</feature>
<dbReference type="Gene3D" id="2.30.30.40">
    <property type="entry name" value="SH3 Domains"/>
    <property type="match status" value="1"/>
</dbReference>
<evidence type="ECO:0000259" key="1">
    <source>
        <dbReference type="PROSITE" id="PS50851"/>
    </source>
</evidence>
<dbReference type="RefSeq" id="WP_155173612.1">
    <property type="nucleotide sequence ID" value="NZ_BAAAFL010000010.1"/>
</dbReference>
<reference evidence="2 3" key="1">
    <citation type="submission" date="2019-02" db="EMBL/GenBank/DDBJ databases">
        <authorList>
            <person name="Goldberg S.R."/>
            <person name="Haltli B.A."/>
            <person name="Correa H."/>
            <person name="Russell K.G."/>
        </authorList>
    </citation>
    <scope>NUCLEOTIDE SEQUENCE [LARGE SCALE GENOMIC DNA]</scope>
    <source>
        <strain evidence="2 3">JCM 16186</strain>
    </source>
</reference>
<dbReference type="Pfam" id="PF01584">
    <property type="entry name" value="CheW"/>
    <property type="match status" value="1"/>
</dbReference>
<evidence type="ECO:0000313" key="2">
    <source>
        <dbReference type="EMBL" id="MTI26601.1"/>
    </source>
</evidence>
<dbReference type="InterPro" id="IPR039315">
    <property type="entry name" value="CheW"/>
</dbReference>
<dbReference type="SMART" id="SM00260">
    <property type="entry name" value="CheW"/>
    <property type="match status" value="1"/>
</dbReference>
<gene>
    <name evidence="2" type="ORF">E1163_16715</name>
</gene>
<sequence>MEHSGKKSSNAGTDELVRNDKLNQFVTFKLAGGDYAVNIEYVKEVTITPKVSRMPRTPFFIKGVANVRGDLIAIVDLEERFGLKPSSLKVKEMSESQTYTMVIDADTYTIGFIVKEMPNTLVLNESQIDRSADVIEKAKFKNQYITGLGKLGDGNLVVLLDILKVLSKKEIQQVAK</sequence>
<dbReference type="InterPro" id="IPR036061">
    <property type="entry name" value="CheW-like_dom_sf"/>
</dbReference>
<proteinExistence type="predicted"/>
<dbReference type="SUPFAM" id="SSF50341">
    <property type="entry name" value="CheW-like"/>
    <property type="match status" value="1"/>
</dbReference>
<dbReference type="EMBL" id="SMLW01000589">
    <property type="protein sequence ID" value="MTI26601.1"/>
    <property type="molecule type" value="Genomic_DNA"/>
</dbReference>
<dbReference type="InterPro" id="IPR002545">
    <property type="entry name" value="CheW-lke_dom"/>
</dbReference>
<dbReference type="PROSITE" id="PS50851">
    <property type="entry name" value="CHEW"/>
    <property type="match status" value="1"/>
</dbReference>
<dbReference type="PANTHER" id="PTHR22617">
    <property type="entry name" value="CHEMOTAXIS SENSOR HISTIDINE KINASE-RELATED"/>
    <property type="match status" value="1"/>
</dbReference>
<protein>
    <submittedName>
        <fullName evidence="2">Purine-binding chemotaxis protein CheW</fullName>
    </submittedName>
</protein>